<accession>A0A8S5R8D0</accession>
<proteinExistence type="predicted"/>
<sequence>MYDSNIINFVIESYNIMGIEGQAYDGNGSSVKQFSGTPLSRLKSSITQRL</sequence>
<name>A0A8S5R8D0_9VIRU</name>
<dbReference type="EMBL" id="BK015841">
    <property type="protein sequence ID" value="DAE27607.1"/>
    <property type="molecule type" value="Genomic_DNA"/>
</dbReference>
<reference evidence="1" key="1">
    <citation type="journal article" date="2021" name="Proc. Natl. Acad. Sci. U.S.A.">
        <title>A Catalog of Tens of Thousands of Viruses from Human Metagenomes Reveals Hidden Associations with Chronic Diseases.</title>
        <authorList>
            <person name="Tisza M.J."/>
            <person name="Buck C.B."/>
        </authorList>
    </citation>
    <scope>NUCLEOTIDE SEQUENCE</scope>
    <source>
        <strain evidence="1">Cti5L29</strain>
    </source>
</reference>
<protein>
    <submittedName>
        <fullName evidence="1">Uncharacterized protein</fullName>
    </submittedName>
</protein>
<evidence type="ECO:0000313" key="1">
    <source>
        <dbReference type="EMBL" id="DAE27607.1"/>
    </source>
</evidence>
<organism evidence="1">
    <name type="scientific">virus sp. cti5L29</name>
    <dbReference type="NCBI Taxonomy" id="2826813"/>
    <lineage>
        <taxon>Viruses</taxon>
    </lineage>
</organism>